<feature type="transmembrane region" description="Helical" evidence="1">
    <location>
        <begin position="155"/>
        <end position="176"/>
    </location>
</feature>
<evidence type="ECO:0000313" key="2">
    <source>
        <dbReference type="EMBL" id="RNB77895.1"/>
    </source>
</evidence>
<keyword evidence="1" id="KW-0812">Transmembrane</keyword>
<feature type="transmembrane region" description="Helical" evidence="1">
    <location>
        <begin position="107"/>
        <end position="128"/>
    </location>
</feature>
<evidence type="ECO:0000256" key="1">
    <source>
        <dbReference type="SAM" id="Phobius"/>
    </source>
</evidence>
<dbReference type="NCBIfam" id="NF038403">
    <property type="entry name" value="perm_prefix_1"/>
    <property type="match status" value="1"/>
</dbReference>
<dbReference type="EMBL" id="RHHT01000027">
    <property type="protein sequence ID" value="RNB77895.1"/>
    <property type="molecule type" value="Genomic_DNA"/>
</dbReference>
<protein>
    <submittedName>
        <fullName evidence="2">Uncharacterized protein</fullName>
    </submittedName>
</protein>
<keyword evidence="1" id="KW-0472">Membrane</keyword>
<name>A0A3M8CSS4_9BACL</name>
<comment type="caution">
    <text evidence="2">The sequence shown here is derived from an EMBL/GenBank/DDBJ whole genome shotgun (WGS) entry which is preliminary data.</text>
</comment>
<dbReference type="RefSeq" id="WP_122913690.1">
    <property type="nucleotide sequence ID" value="NZ_RHHT01000027.1"/>
</dbReference>
<dbReference type="Proteomes" id="UP000281915">
    <property type="component" value="Unassembled WGS sequence"/>
</dbReference>
<sequence length="230" mass="26504">MDPLQRHVQVLFRKYNRGASKQIEELKREVLSNLEAKVADLTAGGMDREEAIAQATASIPSVEHLIDDNRSVYVNQYSVEYVQIALLYALIAWIVSMPLRVVGTGAVIHSLFFVISLLIGAVYLVLLVRLRDQAFREKRAFLNMRFAYSLRKKGWWLWAVFILVSVLYTTAVRFGSNIWFWREVQISGPYQFAEMAIPYILPFFSLIVPLLLHVSPKLMMKYEVDEDELA</sequence>
<proteinExistence type="predicted"/>
<gene>
    <name evidence="2" type="ORF">EDM58_12845</name>
</gene>
<accession>A0A3M8CSS4</accession>
<evidence type="ECO:0000313" key="3">
    <source>
        <dbReference type="Proteomes" id="UP000281915"/>
    </source>
</evidence>
<feature type="transmembrane region" description="Helical" evidence="1">
    <location>
        <begin position="81"/>
        <end position="101"/>
    </location>
</feature>
<reference evidence="2 3" key="1">
    <citation type="submission" date="2018-10" db="EMBL/GenBank/DDBJ databases">
        <title>Phylogenomics of Brevibacillus.</title>
        <authorList>
            <person name="Dunlap C."/>
        </authorList>
    </citation>
    <scope>NUCLEOTIDE SEQUENCE [LARGE SCALE GENOMIC DNA]</scope>
    <source>
        <strain evidence="2 3">JCM 15085</strain>
    </source>
</reference>
<dbReference type="AlphaFoldDB" id="A0A3M8CSS4"/>
<organism evidence="2 3">
    <name type="scientific">Brevibacillus panacihumi</name>
    <dbReference type="NCBI Taxonomy" id="497735"/>
    <lineage>
        <taxon>Bacteria</taxon>
        <taxon>Bacillati</taxon>
        <taxon>Bacillota</taxon>
        <taxon>Bacilli</taxon>
        <taxon>Bacillales</taxon>
        <taxon>Paenibacillaceae</taxon>
        <taxon>Brevibacillus</taxon>
    </lineage>
</organism>
<dbReference type="InterPro" id="IPR047928">
    <property type="entry name" value="Perm_prefix_1"/>
</dbReference>
<feature type="transmembrane region" description="Helical" evidence="1">
    <location>
        <begin position="196"/>
        <end position="214"/>
    </location>
</feature>
<keyword evidence="1" id="KW-1133">Transmembrane helix</keyword>